<feature type="domain" description="Cyclic nucleotide-binding" evidence="1">
    <location>
        <begin position="27"/>
        <end position="126"/>
    </location>
</feature>
<dbReference type="EMBL" id="JBIPKE010000010">
    <property type="protein sequence ID" value="MFH6982202.1"/>
    <property type="molecule type" value="Genomic_DNA"/>
</dbReference>
<name>A0ABW7N3L4_9BACT</name>
<organism evidence="2 3">
    <name type="scientific">Marinoscillum luteum</name>
    <dbReference type="NCBI Taxonomy" id="861051"/>
    <lineage>
        <taxon>Bacteria</taxon>
        <taxon>Pseudomonadati</taxon>
        <taxon>Bacteroidota</taxon>
        <taxon>Cytophagia</taxon>
        <taxon>Cytophagales</taxon>
        <taxon>Reichenbachiellaceae</taxon>
        <taxon>Marinoscillum</taxon>
    </lineage>
</organism>
<dbReference type="RefSeq" id="WP_395415965.1">
    <property type="nucleotide sequence ID" value="NZ_JBIPKE010000010.1"/>
</dbReference>
<proteinExistence type="predicted"/>
<dbReference type="Gene3D" id="2.60.120.10">
    <property type="entry name" value="Jelly Rolls"/>
    <property type="match status" value="1"/>
</dbReference>
<dbReference type="SMART" id="SM00100">
    <property type="entry name" value="cNMP"/>
    <property type="match status" value="1"/>
</dbReference>
<protein>
    <submittedName>
        <fullName evidence="2">Crp/Fnr family transcriptional regulator</fullName>
    </submittedName>
</protein>
<accession>A0ABW7N3L4</accession>
<evidence type="ECO:0000313" key="3">
    <source>
        <dbReference type="Proteomes" id="UP001610063"/>
    </source>
</evidence>
<dbReference type="Proteomes" id="UP001610063">
    <property type="component" value="Unassembled WGS sequence"/>
</dbReference>
<comment type="caution">
    <text evidence="2">The sequence shown here is derived from an EMBL/GenBank/DDBJ whole genome shotgun (WGS) entry which is preliminary data.</text>
</comment>
<dbReference type="Pfam" id="PF00027">
    <property type="entry name" value="cNMP_binding"/>
    <property type="match status" value="1"/>
</dbReference>
<keyword evidence="3" id="KW-1185">Reference proteome</keyword>
<dbReference type="SUPFAM" id="SSF51206">
    <property type="entry name" value="cAMP-binding domain-like"/>
    <property type="match status" value="1"/>
</dbReference>
<dbReference type="InterPro" id="IPR018490">
    <property type="entry name" value="cNMP-bd_dom_sf"/>
</dbReference>
<dbReference type="InterPro" id="IPR014710">
    <property type="entry name" value="RmlC-like_jellyroll"/>
</dbReference>
<evidence type="ECO:0000313" key="2">
    <source>
        <dbReference type="EMBL" id="MFH6982202.1"/>
    </source>
</evidence>
<evidence type="ECO:0000259" key="1">
    <source>
        <dbReference type="PROSITE" id="PS50042"/>
    </source>
</evidence>
<dbReference type="PROSITE" id="PS50042">
    <property type="entry name" value="CNMP_BINDING_3"/>
    <property type="match status" value="1"/>
</dbReference>
<dbReference type="InterPro" id="IPR000595">
    <property type="entry name" value="cNMP-bd_dom"/>
</dbReference>
<reference evidence="2 3" key="1">
    <citation type="journal article" date="2013" name="Int. J. Syst. Evol. Microbiol.">
        <title>Marinoscillum luteum sp. nov., isolated from marine sediment.</title>
        <authorList>
            <person name="Cha I.T."/>
            <person name="Park S.J."/>
            <person name="Kim S.J."/>
            <person name="Kim J.G."/>
            <person name="Jung M.Y."/>
            <person name="Shin K.S."/>
            <person name="Kwon K.K."/>
            <person name="Yang S.H."/>
            <person name="Seo Y.S."/>
            <person name="Rhee S.K."/>
        </authorList>
    </citation>
    <scope>NUCLEOTIDE SEQUENCE [LARGE SCALE GENOMIC DNA]</scope>
    <source>
        <strain evidence="2 3">KCTC 23939</strain>
    </source>
</reference>
<gene>
    <name evidence="2" type="ORF">ACHKAR_02075</name>
</gene>
<dbReference type="CDD" id="cd00038">
    <property type="entry name" value="CAP_ED"/>
    <property type="match status" value="1"/>
</dbReference>
<sequence>MIRENPALLQYLAQLHQSNGPVTVTDFHPKTEIISQEKNVKAAFVITAGIAKCFHRENNGKIFVQEFFGPGELFGEIELIHQSLSFSSVEAITHLSAFRMNQEHFHKLLRSDPRFNTLIMETLANKVRYKALRHAHNQSHPAADNLLRLQQSFPDLFHTIPKQDLSDYLGITLRSLNRILKGIDH</sequence>